<keyword evidence="2" id="KW-1185">Reference proteome</keyword>
<protein>
    <submittedName>
        <fullName evidence="1">Uncharacterized protein</fullName>
    </submittedName>
</protein>
<sequence>MDIATLQQLALESIARFHNLPISGQILAAADSTTEHPWFELQKLANRIGLPVHPLETDGQYLCCPCCDSVKLEAFSGDIATDHFSAVLNEQQIKSVGHADFHEVPSSITVRTFIACQSCRVRFAVVLEDHATGRVCMSLVELPGNEGDI</sequence>
<dbReference type="EMBL" id="CP017641">
    <property type="protein sequence ID" value="APZ91308.1"/>
    <property type="molecule type" value="Genomic_DNA"/>
</dbReference>
<proteinExistence type="predicted"/>
<organism evidence="1 2">
    <name type="scientific">Fuerstiella marisgermanici</name>
    <dbReference type="NCBI Taxonomy" id="1891926"/>
    <lineage>
        <taxon>Bacteria</taxon>
        <taxon>Pseudomonadati</taxon>
        <taxon>Planctomycetota</taxon>
        <taxon>Planctomycetia</taxon>
        <taxon>Planctomycetales</taxon>
        <taxon>Planctomycetaceae</taxon>
        <taxon>Fuerstiella</taxon>
    </lineage>
</organism>
<dbReference type="AlphaFoldDB" id="A0A1P8WB72"/>
<dbReference type="RefSeq" id="WP_077023089.1">
    <property type="nucleotide sequence ID" value="NZ_CP017641.1"/>
</dbReference>
<dbReference type="KEGG" id="fmr:Fuma_00896"/>
<accession>A0A1P8WB72</accession>
<dbReference type="Proteomes" id="UP000187735">
    <property type="component" value="Chromosome"/>
</dbReference>
<gene>
    <name evidence="1" type="ORF">Fuma_00896</name>
</gene>
<name>A0A1P8WB72_9PLAN</name>
<evidence type="ECO:0000313" key="1">
    <source>
        <dbReference type="EMBL" id="APZ91308.1"/>
    </source>
</evidence>
<dbReference type="STRING" id="1891926.Fuma_00896"/>
<evidence type="ECO:0000313" key="2">
    <source>
        <dbReference type="Proteomes" id="UP000187735"/>
    </source>
</evidence>
<reference evidence="1 2" key="1">
    <citation type="journal article" date="2016" name="Front. Microbiol.">
        <title>Fuerstia marisgermanicae gen. nov., sp. nov., an Unusual Member of the Phylum Planctomycetes from the German Wadden Sea.</title>
        <authorList>
            <person name="Kohn T."/>
            <person name="Heuer A."/>
            <person name="Jogler M."/>
            <person name="Vollmers J."/>
            <person name="Boedeker C."/>
            <person name="Bunk B."/>
            <person name="Rast P."/>
            <person name="Borchert D."/>
            <person name="Glockner I."/>
            <person name="Freese H.M."/>
            <person name="Klenk H.P."/>
            <person name="Overmann J."/>
            <person name="Kaster A.K."/>
            <person name="Rohde M."/>
            <person name="Wiegand S."/>
            <person name="Jogler C."/>
        </authorList>
    </citation>
    <scope>NUCLEOTIDE SEQUENCE [LARGE SCALE GENOMIC DNA]</scope>
    <source>
        <strain evidence="1 2">NH11</strain>
    </source>
</reference>